<feature type="compositionally biased region" description="Basic and acidic residues" evidence="3">
    <location>
        <begin position="809"/>
        <end position="826"/>
    </location>
</feature>
<protein>
    <submittedName>
        <fullName evidence="5">AP-2 complex subunit alpha-2</fullName>
    </submittedName>
</protein>
<reference evidence="5" key="1">
    <citation type="journal article" date="2015" name="PLoS ONE">
        <title>Comprehensive Evaluation of Toxoplasma gondii VEG and Neospora caninum LIV Genomes with Tachyzoite Stage Transcriptome and Proteome Defines Novel Transcript Features.</title>
        <authorList>
            <person name="Ramaprasad A."/>
            <person name="Mourier T."/>
            <person name="Naeem R."/>
            <person name="Malas T.B."/>
            <person name="Moussa E."/>
            <person name="Panigrahi A."/>
            <person name="Vermont S.J."/>
            <person name="Otto T.D."/>
            <person name="Wastling J."/>
            <person name="Pain A."/>
        </authorList>
    </citation>
    <scope>NUCLEOTIDE SEQUENCE</scope>
    <source>
        <strain evidence="5">Liverpool</strain>
    </source>
</reference>
<feature type="compositionally biased region" description="Basic and acidic residues" evidence="3">
    <location>
        <begin position="1370"/>
        <end position="1382"/>
    </location>
</feature>
<accession>A0A0F7UCU5</accession>
<feature type="compositionally biased region" description="Basic and acidic residues" evidence="3">
    <location>
        <begin position="29"/>
        <end position="44"/>
    </location>
</feature>
<name>A0A0F7UCU5_NEOCL</name>
<organism evidence="5">
    <name type="scientific">Neospora caninum (strain Liverpool)</name>
    <dbReference type="NCBI Taxonomy" id="572307"/>
    <lineage>
        <taxon>Eukaryota</taxon>
        <taxon>Sar</taxon>
        <taxon>Alveolata</taxon>
        <taxon>Apicomplexa</taxon>
        <taxon>Conoidasida</taxon>
        <taxon>Coccidia</taxon>
        <taxon>Eucoccidiorida</taxon>
        <taxon>Eimeriorina</taxon>
        <taxon>Sarcocystidae</taxon>
        <taxon>Neospora</taxon>
    </lineage>
</organism>
<gene>
    <name evidence="5" type="ORF">BN1204_034700</name>
</gene>
<evidence type="ECO:0000259" key="4">
    <source>
        <dbReference type="SMART" id="SM00809"/>
    </source>
</evidence>
<feature type="domain" description="Clathrin adaptor alpha/beta/gamma-adaptin appendage Ig-like subdomain" evidence="4">
    <location>
        <begin position="2038"/>
        <end position="2150"/>
    </location>
</feature>
<feature type="compositionally biased region" description="Basic and acidic residues" evidence="3">
    <location>
        <begin position="1575"/>
        <end position="1584"/>
    </location>
</feature>
<feature type="compositionally biased region" description="Basic and acidic residues" evidence="3">
    <location>
        <begin position="972"/>
        <end position="1005"/>
    </location>
</feature>
<feature type="compositionally biased region" description="Basic and acidic residues" evidence="3">
    <location>
        <begin position="1656"/>
        <end position="1668"/>
    </location>
</feature>
<feature type="region of interest" description="Disordered" evidence="3">
    <location>
        <begin position="383"/>
        <end position="420"/>
    </location>
</feature>
<dbReference type="Gene3D" id="2.60.40.1230">
    <property type="match status" value="1"/>
</dbReference>
<dbReference type="Pfam" id="PF02883">
    <property type="entry name" value="Alpha_adaptinC2"/>
    <property type="match status" value="1"/>
</dbReference>
<feature type="region of interest" description="Disordered" evidence="3">
    <location>
        <begin position="1076"/>
        <end position="1104"/>
    </location>
</feature>
<dbReference type="EMBL" id="LN714483">
    <property type="protein sequence ID" value="CEL67679.1"/>
    <property type="molecule type" value="Genomic_DNA"/>
</dbReference>
<evidence type="ECO:0000256" key="1">
    <source>
        <dbReference type="ARBA" id="ARBA00022448"/>
    </source>
</evidence>
<dbReference type="Gene3D" id="3.30.310.10">
    <property type="entry name" value="TATA-Binding Protein"/>
    <property type="match status" value="1"/>
</dbReference>
<feature type="compositionally biased region" description="Low complexity" evidence="3">
    <location>
        <begin position="658"/>
        <end position="682"/>
    </location>
</feature>
<dbReference type="SUPFAM" id="SSF49348">
    <property type="entry name" value="Clathrin adaptor appendage domain"/>
    <property type="match status" value="1"/>
</dbReference>
<feature type="compositionally biased region" description="Basic and acidic residues" evidence="3">
    <location>
        <begin position="939"/>
        <end position="954"/>
    </location>
</feature>
<feature type="region of interest" description="Disordered" evidence="3">
    <location>
        <begin position="1519"/>
        <end position="1668"/>
    </location>
</feature>
<dbReference type="InterPro" id="IPR013041">
    <property type="entry name" value="Clathrin_app_Ig-like_sf"/>
</dbReference>
<feature type="compositionally biased region" description="Acidic residues" evidence="3">
    <location>
        <begin position="878"/>
        <end position="888"/>
    </location>
</feature>
<feature type="compositionally biased region" description="Low complexity" evidence="3">
    <location>
        <begin position="1464"/>
        <end position="1477"/>
    </location>
</feature>
<evidence type="ECO:0000256" key="2">
    <source>
        <dbReference type="ARBA" id="ARBA00022927"/>
    </source>
</evidence>
<feature type="region of interest" description="Disordered" evidence="3">
    <location>
        <begin position="444"/>
        <end position="493"/>
    </location>
</feature>
<feature type="compositionally biased region" description="Polar residues" evidence="3">
    <location>
        <begin position="566"/>
        <end position="577"/>
    </location>
</feature>
<feature type="compositionally biased region" description="Basic and acidic residues" evidence="3">
    <location>
        <begin position="1235"/>
        <end position="1254"/>
    </location>
</feature>
<evidence type="ECO:0000256" key="3">
    <source>
        <dbReference type="SAM" id="MobiDB-lite"/>
    </source>
</evidence>
<feature type="compositionally biased region" description="Low complexity" evidence="3">
    <location>
        <begin position="446"/>
        <end position="460"/>
    </location>
</feature>
<feature type="compositionally biased region" description="Polar residues" evidence="3">
    <location>
        <begin position="844"/>
        <end position="855"/>
    </location>
</feature>
<feature type="compositionally biased region" description="Basic and acidic residues" evidence="3">
    <location>
        <begin position="1261"/>
        <end position="1272"/>
    </location>
</feature>
<feature type="compositionally biased region" description="Basic and acidic residues" evidence="3">
    <location>
        <begin position="1118"/>
        <end position="1128"/>
    </location>
</feature>
<feature type="region of interest" description="Disordered" evidence="3">
    <location>
        <begin position="1118"/>
        <end position="1166"/>
    </location>
</feature>
<feature type="region of interest" description="Disordered" evidence="3">
    <location>
        <begin position="1851"/>
        <end position="1915"/>
    </location>
</feature>
<dbReference type="GO" id="GO:0016192">
    <property type="term" value="P:vesicle-mediated transport"/>
    <property type="evidence" value="ECO:0007669"/>
    <property type="project" value="InterPro"/>
</dbReference>
<feature type="region of interest" description="Disordered" evidence="3">
    <location>
        <begin position="1203"/>
        <end position="1503"/>
    </location>
</feature>
<feature type="region of interest" description="Disordered" evidence="3">
    <location>
        <begin position="809"/>
        <end position="1064"/>
    </location>
</feature>
<feature type="region of interest" description="Disordered" evidence="3">
    <location>
        <begin position="566"/>
        <end position="700"/>
    </location>
</feature>
<proteinExistence type="predicted"/>
<keyword evidence="1" id="KW-0813">Transport</keyword>
<evidence type="ECO:0000313" key="5">
    <source>
        <dbReference type="EMBL" id="CEL67679.1"/>
    </source>
</evidence>
<feature type="compositionally biased region" description="Low complexity" evidence="3">
    <location>
        <begin position="1050"/>
        <end position="1064"/>
    </location>
</feature>
<feature type="compositionally biased region" description="Basic and acidic residues" evidence="3">
    <location>
        <begin position="915"/>
        <end position="927"/>
    </location>
</feature>
<feature type="region of interest" description="Disordered" evidence="3">
    <location>
        <begin position="1"/>
        <end position="79"/>
    </location>
</feature>
<feature type="compositionally biased region" description="Basic and acidic residues" evidence="3">
    <location>
        <begin position="591"/>
        <end position="606"/>
    </location>
</feature>
<keyword evidence="2" id="KW-0653">Protein transport</keyword>
<feature type="compositionally biased region" description="Basic residues" evidence="3">
    <location>
        <begin position="1"/>
        <end position="16"/>
    </location>
</feature>
<dbReference type="GO" id="GO:0006886">
    <property type="term" value="P:intracellular protein transport"/>
    <property type="evidence" value="ECO:0007669"/>
    <property type="project" value="InterPro"/>
</dbReference>
<feature type="region of interest" description="Disordered" evidence="3">
    <location>
        <begin position="210"/>
        <end position="236"/>
    </location>
</feature>
<feature type="compositionally biased region" description="Polar residues" evidence="3">
    <location>
        <begin position="66"/>
        <end position="79"/>
    </location>
</feature>
<feature type="compositionally biased region" description="Low complexity" evidence="3">
    <location>
        <begin position="483"/>
        <end position="493"/>
    </location>
</feature>
<dbReference type="InterPro" id="IPR008152">
    <property type="entry name" value="Clathrin_a/b/g-adaptin_app_Ig"/>
</dbReference>
<feature type="compositionally biased region" description="Basic and acidic residues" evidence="3">
    <location>
        <begin position="1020"/>
        <end position="1031"/>
    </location>
</feature>
<feature type="compositionally biased region" description="Basic and acidic residues" evidence="3">
    <location>
        <begin position="1634"/>
        <end position="1644"/>
    </location>
</feature>
<feature type="compositionally biased region" description="Basic and acidic residues" evidence="3">
    <location>
        <begin position="383"/>
        <end position="395"/>
    </location>
</feature>
<dbReference type="InterPro" id="IPR012295">
    <property type="entry name" value="TBP_dom_sf"/>
</dbReference>
<dbReference type="SMART" id="SM00809">
    <property type="entry name" value="Alpha_adaptinC2"/>
    <property type="match status" value="1"/>
</dbReference>
<feature type="compositionally biased region" description="Basic and acidic residues" evidence="3">
    <location>
        <begin position="1140"/>
        <end position="1158"/>
    </location>
</feature>
<feature type="compositionally biased region" description="Low complexity" evidence="3">
    <location>
        <begin position="1889"/>
        <end position="1902"/>
    </location>
</feature>
<sequence>MPFLKRRANPSSRRRSPVSPVSSLSGITDFRETTQEGDDPRHSSEGFSGSLARTQTKETRETQTRNAIRQRSTAPTADGNQIDAQASLSVLLSLTSYVVPPSLTPDALSAALTVALKSSPTLILRGLLEKRLFPSAAGVGAKLLSLLLLERFFLLSAPYRAAVAASSLFSSSPLGKVCSILSDLSLLCLFSSPEESDAQASAPWLFHVPPSPAPSAKKGGKPTKRKSGAESRLSSQVAKAQRRALRFFPRDALPAHLRLCGQAAARCLFAGVSVSGADPPQVVKKFRSAVSHVRSVGLSFVKFASPRASSSPLFSPSALLAPVPFTLEELREAVSIDEPLLAATLLLQQVDQGWLEPLSDLASLGEQSLPSAERALLAADRDTLGGAGRSEDGRGDQPVTVESSIGREREDDYGEDGCRVDTTNFLPSDLDDFFANRDPSFSSVDVSPLSTSLAPSSPVAFPAPQEQRKSRQADTPSTRLLQASPSAGPEAAPASVLVFEGDADRLSSGSLSLSHVSSVSSSCSRARHGLESGETPAQALGVADDARDACGRAAWVPVHVPLTAAASQRPESGSEPASTLLCLSTAGLEGGETRRDPGAGDRKGGDPEPVEAESLATFVGGPGRGAHADYSQESTLSAAPDFRTDETMGVFKKHSKKTPPAAKSAATPPQPARPRQSPGAPGTRASTRAADAGSDCSDDKKTLEEVLSGALSAAEFLQEMVRQEDAQLETSDFGTAAERALDECTSMLAGCASVCGKKQARLQEEAAKAVDDGRMDDFATISKVMDQLSFALEAYEGGKRRLELWRRESDELQQVEREAKSSKDPLDPAPTESPVAAVGRTDSPDSSVAFPSQSPWDVASPAISRSEPRSAFSMPVGDDAESGGEEEEAVLKPAKPAPSRPAPAYAPLELVQDNCWRKTEKESERQSEPAGLSASSGVGEKEQKEDARRGEAKSAAEGPLAAAFDRAATSLARDETGKKEKKEKKKEKPVEKKPSRSRDGEKSDDAASVGSGTQRRRKKEGREEGRRRQETSESVPASSAAKTEAETRKAAAPAAAAPHVSPASLPSVASFAQIPVGWPETTTDTGDAEADFAALPGDPDESEAFLTPFQRTRSFFEKQAKKNARAEASRPPFNSGRLSGEAKQRPGKETLSERKQEPFEWNAEGFGFESFEDDNSLWEERVGAGRGESAPLLSTWNASSLFTVQEEDRSEVEGEDARSAVASAEPQTAPPLPAPREKKGKRDETEKERRRRGESGGGEMPSRREKSRRNGEADSFFSAAGAPDAPKEKRRRDRGGREATPSPFDSAQAAGPRGEDLLVGSGGDAVRREETGDASDGSAEGFDWIRAASYPVLPSQPSSPCQVGQGRNAMEGRSRGGEREHQAASSITTLDERRRSSSGSSPSSRGRRRRQVLPSGAHQAAEEGDETHSRAPPRLQPGLASKPGRHGRDSSPPSGSRPSRRSPTRAASALSPRLSSYPPCPFTGSSAFARSHSEMRPFPRNGEVTSTFEDFEFFTTACSDQDLSGDSPSFPAHFPAVSGSAVGLSALSRDSVGAARRKPRDRRSGGEPGDSLLAPERRPREKPGRGAAVWGDLPAPATGETGPATSGLHSRGASAIPPEGDSGFAQERGSAGWERARRSIEDGKGATGPAGLEAEESGRREEDASRFEEKVKHLEEKIDRLQRRENEHFAALERERREAENLRRAMKDSLERKAREWEEERNDFLKKEDEHVAKVQSLSGRLVEADAEAKKRREENERLKNNLQQKCAALENAKDMWLRESARASALSDRLDEAEEKIADLETKLASLSAKYAESLREIEAFKVLVDPRGSSSNSSRGGLHASPSVACSPAASGFFPSGRASPFPSEASRSSRKSLKPESALPSALELRAGVSVSAAQASQRGEGERRGADFSLARDGAWKSDEVPREPDGRFVSAQELWGREDAGRNGRRQGMAEVVQVVNGFGDDNMLGDASNPPPFSFYSGPPEAARTAGAPQSFSLSTLSVASIGSRHGSVASRREREDARAHAGMVLVSDNLRRLLLVDDALLFEDDTIQIGIKSAYTGLTGRVSIYYGNKTSGLLQNFATSFLNPQAESLLLQTSAMPAILAPKQQICQEVALECFAPFDEWPSLRLDFLLADNTPRSVAVTLPIAVSKFTEGRDVGAEEFFVFWKNERFVLKETSCVVNLHPRFRGSLLTVAQASQLGRALSLCRKVDPNPENLVLAGAFPPSASDQAIPLSIVLVRLEMGRGRHHGKCRLVVRSDCHVLSRGIRDLISLQIATPQPAALPLSSS</sequence>